<keyword evidence="2" id="KW-1185">Reference proteome</keyword>
<protein>
    <submittedName>
        <fullName evidence="1">Uncharacterized protein</fullName>
    </submittedName>
</protein>
<gene>
    <name evidence="1" type="ORF">WB403_12355</name>
</gene>
<accession>A0ABU8G9U1</accession>
<reference evidence="1 2" key="1">
    <citation type="submission" date="2024-03" db="EMBL/GenBank/DDBJ databases">
        <title>First Report of Pectobacterium brasiliscabiei causing potato scab in china.</title>
        <authorList>
            <person name="Handique U."/>
        </authorList>
    </citation>
    <scope>NUCLEOTIDE SEQUENCE [LARGE SCALE GENOMIC DNA]</scope>
    <source>
        <strain evidence="1 2">ZRIMU1503</strain>
    </source>
</reference>
<proteinExistence type="predicted"/>
<sequence>MTNRTDPVGTALHTYLDRQLLARQALDHDPRYRAHVEWLRQTLTALHDAMDAEDVPPPIRDRIVHRVLYGSAPDESEAMARVAERQRAFAEISRLDAAPYERMIPMSSQRVPVRVLLLLGDKAEIVADVPPEERAEPIRYPAAEIADAVGVPAAELPGKRLTADVGEGDRLSGWRLA</sequence>
<organism evidence="1 2">
    <name type="scientific">Streptomyces brasiliscabiei</name>
    <dbReference type="NCBI Taxonomy" id="2736302"/>
    <lineage>
        <taxon>Bacteria</taxon>
        <taxon>Bacillati</taxon>
        <taxon>Actinomycetota</taxon>
        <taxon>Actinomycetes</taxon>
        <taxon>Kitasatosporales</taxon>
        <taxon>Streptomycetaceae</taxon>
        <taxon>Streptomyces</taxon>
    </lineage>
</organism>
<name>A0ABU8G9U1_9ACTN</name>
<evidence type="ECO:0000313" key="1">
    <source>
        <dbReference type="EMBL" id="MEI5609961.1"/>
    </source>
</evidence>
<dbReference type="Proteomes" id="UP001365781">
    <property type="component" value="Unassembled WGS sequence"/>
</dbReference>
<dbReference type="RefSeq" id="WP_336558261.1">
    <property type="nucleotide sequence ID" value="NZ_JBBAYL010000004.1"/>
</dbReference>
<evidence type="ECO:0000313" key="2">
    <source>
        <dbReference type="Proteomes" id="UP001365781"/>
    </source>
</evidence>
<dbReference type="EMBL" id="JBBAYM010000007">
    <property type="protein sequence ID" value="MEI5609961.1"/>
    <property type="molecule type" value="Genomic_DNA"/>
</dbReference>
<comment type="caution">
    <text evidence="1">The sequence shown here is derived from an EMBL/GenBank/DDBJ whole genome shotgun (WGS) entry which is preliminary data.</text>
</comment>